<evidence type="ECO:0000256" key="1">
    <source>
        <dbReference type="ARBA" id="ARBA00004651"/>
    </source>
</evidence>
<evidence type="ECO:0000313" key="8">
    <source>
        <dbReference type="EMBL" id="SUZ52391.1"/>
    </source>
</evidence>
<evidence type="ECO:0000256" key="5">
    <source>
        <dbReference type="ARBA" id="ARBA00023136"/>
    </source>
</evidence>
<accession>A0A381NCS7</accession>
<feature type="transmembrane region" description="Helical" evidence="6">
    <location>
        <begin position="411"/>
        <end position="435"/>
    </location>
</feature>
<keyword evidence="2" id="KW-1003">Cell membrane</keyword>
<keyword evidence="3 6" id="KW-0812">Transmembrane</keyword>
<evidence type="ECO:0000259" key="7">
    <source>
        <dbReference type="Pfam" id="PF02687"/>
    </source>
</evidence>
<organism evidence="8">
    <name type="scientific">marine metagenome</name>
    <dbReference type="NCBI Taxonomy" id="408172"/>
    <lineage>
        <taxon>unclassified sequences</taxon>
        <taxon>metagenomes</taxon>
        <taxon>ecological metagenomes</taxon>
    </lineage>
</organism>
<dbReference type="EMBL" id="UINC01000271">
    <property type="protein sequence ID" value="SUZ52391.1"/>
    <property type="molecule type" value="Genomic_DNA"/>
</dbReference>
<keyword evidence="4 6" id="KW-1133">Transmembrane helix</keyword>
<dbReference type="GO" id="GO:0005886">
    <property type="term" value="C:plasma membrane"/>
    <property type="evidence" value="ECO:0007669"/>
    <property type="project" value="UniProtKB-SubCell"/>
</dbReference>
<gene>
    <name evidence="8" type="ORF">METZ01_LOCUS5245</name>
</gene>
<dbReference type="GO" id="GO:0022857">
    <property type="term" value="F:transmembrane transporter activity"/>
    <property type="evidence" value="ECO:0007669"/>
    <property type="project" value="TreeGrafter"/>
</dbReference>
<protein>
    <recommendedName>
        <fullName evidence="7">ABC3 transporter permease C-terminal domain-containing protein</fullName>
    </recommendedName>
</protein>
<dbReference type="PANTHER" id="PTHR30572">
    <property type="entry name" value="MEMBRANE COMPONENT OF TRANSPORTER-RELATED"/>
    <property type="match status" value="1"/>
</dbReference>
<dbReference type="InterPro" id="IPR050250">
    <property type="entry name" value="Macrolide_Exporter_MacB"/>
</dbReference>
<keyword evidence="5 6" id="KW-0472">Membrane</keyword>
<comment type="subcellular location">
    <subcellularLocation>
        <location evidence="1">Cell membrane</location>
        <topology evidence="1">Multi-pass membrane protein</topology>
    </subcellularLocation>
</comment>
<dbReference type="Pfam" id="PF02687">
    <property type="entry name" value="FtsX"/>
    <property type="match status" value="1"/>
</dbReference>
<evidence type="ECO:0000256" key="2">
    <source>
        <dbReference type="ARBA" id="ARBA00022475"/>
    </source>
</evidence>
<evidence type="ECO:0000256" key="4">
    <source>
        <dbReference type="ARBA" id="ARBA00022989"/>
    </source>
</evidence>
<feature type="transmembrane region" description="Helical" evidence="6">
    <location>
        <begin position="304"/>
        <end position="322"/>
    </location>
</feature>
<name>A0A381NCS7_9ZZZZ</name>
<dbReference type="PANTHER" id="PTHR30572:SF18">
    <property type="entry name" value="ABC-TYPE MACROLIDE FAMILY EXPORT SYSTEM PERMEASE COMPONENT 2"/>
    <property type="match status" value="1"/>
</dbReference>
<evidence type="ECO:0000256" key="3">
    <source>
        <dbReference type="ARBA" id="ARBA00022692"/>
    </source>
</evidence>
<feature type="transmembrane region" description="Helical" evidence="6">
    <location>
        <begin position="357"/>
        <end position="379"/>
    </location>
</feature>
<dbReference type="AlphaFoldDB" id="A0A381NCS7"/>
<proteinExistence type="predicted"/>
<dbReference type="InterPro" id="IPR003838">
    <property type="entry name" value="ABC3_permease_C"/>
</dbReference>
<evidence type="ECO:0000256" key="6">
    <source>
        <dbReference type="SAM" id="Phobius"/>
    </source>
</evidence>
<sequence>MEGAMNNFLQSTAVISSGHVKVVTKAYKKESNQLPNDLALFDIENIIQTLSDMYPDYFWTPRITFGGLLDVPDENGETKEQAPVFALGIDFFSEKSRQVEIWELEKCLISGRLPKDRDDALVSTKLAKQLGIGSGSSITLIGSTMDNAFTTYNFNVVGTFNLYKGQTDRQMMLVDISGARQALDMEDAASEILGYHNSLYYHDEEAVTTRKHFNITYSDSIAQVLRNEESKDILSYMNGWNEINTIEKSKLPQQRSNALFDNQMYDNSEEWGELSVEDPSIYTPTMVALRDGSQLATMVDFSNVALGVMAGIFLVIVMIVLWNMGLMNGLRRYGEIGLRLAIGESKGQVYRSMVNEAVLIGFVGTLIGTIFGISLTYYVQEFGIDYSEAINQLSTTMVMPNVFYAKVTPELYYIGFIPGVLATVLGTMLAGLAIYKREMSQLFKELEA</sequence>
<feature type="domain" description="ABC3 transporter permease C-terminal" evidence="7">
    <location>
        <begin position="308"/>
        <end position="438"/>
    </location>
</feature>
<reference evidence="8" key="1">
    <citation type="submission" date="2018-05" db="EMBL/GenBank/DDBJ databases">
        <authorList>
            <person name="Lanie J.A."/>
            <person name="Ng W.-L."/>
            <person name="Kazmierczak K.M."/>
            <person name="Andrzejewski T.M."/>
            <person name="Davidsen T.M."/>
            <person name="Wayne K.J."/>
            <person name="Tettelin H."/>
            <person name="Glass J.I."/>
            <person name="Rusch D."/>
            <person name="Podicherti R."/>
            <person name="Tsui H.-C.T."/>
            <person name="Winkler M.E."/>
        </authorList>
    </citation>
    <scope>NUCLEOTIDE SEQUENCE</scope>
</reference>